<evidence type="ECO:0000256" key="1">
    <source>
        <dbReference type="SAM" id="MobiDB-lite"/>
    </source>
</evidence>
<feature type="region of interest" description="Disordered" evidence="1">
    <location>
        <begin position="1"/>
        <end position="74"/>
    </location>
</feature>
<dbReference type="Proteomes" id="UP001165083">
    <property type="component" value="Unassembled WGS sequence"/>
</dbReference>
<proteinExistence type="predicted"/>
<sequence length="117" mass="12770">MAGEQTRAMEPPSLELKPLGREAKSLKHKHKSKRAQQQRKEGAAGGGEPKPSPKAASPGRHHAHAKRNAKANREDALRELLAGKIAEIEVGGDENLEAPIDLSGMMRRIDVERVSRN</sequence>
<dbReference type="AlphaFoldDB" id="A0A9W6WMS5"/>
<evidence type="ECO:0000313" key="2">
    <source>
        <dbReference type="EMBL" id="GMF10580.1"/>
    </source>
</evidence>
<dbReference type="EMBL" id="BSXW01000047">
    <property type="protein sequence ID" value="GMF10580.1"/>
    <property type="molecule type" value="Genomic_DNA"/>
</dbReference>
<evidence type="ECO:0000313" key="3">
    <source>
        <dbReference type="Proteomes" id="UP001165083"/>
    </source>
</evidence>
<name>A0A9W6WMS5_9STRA</name>
<feature type="compositionally biased region" description="Basic residues" evidence="1">
    <location>
        <begin position="59"/>
        <end position="70"/>
    </location>
</feature>
<accession>A0A9W6WMS5</accession>
<comment type="caution">
    <text evidence="2">The sequence shown here is derived from an EMBL/GenBank/DDBJ whole genome shotgun (WGS) entry which is preliminary data.</text>
</comment>
<keyword evidence="3" id="KW-1185">Reference proteome</keyword>
<dbReference type="OrthoDB" id="425555at2759"/>
<feature type="compositionally biased region" description="Basic residues" evidence="1">
    <location>
        <begin position="26"/>
        <end position="37"/>
    </location>
</feature>
<organism evidence="2 3">
    <name type="scientific">Phytophthora lilii</name>
    <dbReference type="NCBI Taxonomy" id="2077276"/>
    <lineage>
        <taxon>Eukaryota</taxon>
        <taxon>Sar</taxon>
        <taxon>Stramenopiles</taxon>
        <taxon>Oomycota</taxon>
        <taxon>Peronosporomycetes</taxon>
        <taxon>Peronosporales</taxon>
        <taxon>Peronosporaceae</taxon>
        <taxon>Phytophthora</taxon>
    </lineage>
</organism>
<protein>
    <submittedName>
        <fullName evidence="2">Unnamed protein product</fullName>
    </submittedName>
</protein>
<gene>
    <name evidence="2" type="ORF">Plil01_000137300</name>
</gene>
<reference evidence="2" key="1">
    <citation type="submission" date="2023-04" db="EMBL/GenBank/DDBJ databases">
        <title>Phytophthora lilii NBRC 32176.</title>
        <authorList>
            <person name="Ichikawa N."/>
            <person name="Sato H."/>
            <person name="Tonouchi N."/>
        </authorList>
    </citation>
    <scope>NUCLEOTIDE SEQUENCE</scope>
    <source>
        <strain evidence="2">NBRC 32176</strain>
    </source>
</reference>